<evidence type="ECO:0000256" key="9">
    <source>
        <dbReference type="ARBA" id="ARBA00023237"/>
    </source>
</evidence>
<evidence type="ECO:0000256" key="8">
    <source>
        <dbReference type="ARBA" id="ARBA00023139"/>
    </source>
</evidence>
<dbReference type="InterPro" id="IPR022272">
    <property type="entry name" value="Lipocalin_CS"/>
</dbReference>
<evidence type="ECO:0000256" key="11">
    <source>
        <dbReference type="ARBA" id="ARBA00057024"/>
    </source>
</evidence>
<evidence type="ECO:0000256" key="2">
    <source>
        <dbReference type="ARBA" id="ARBA00004635"/>
    </source>
</evidence>
<evidence type="ECO:0000259" key="15">
    <source>
        <dbReference type="Pfam" id="PF08212"/>
    </source>
</evidence>
<dbReference type="Gene3D" id="2.40.128.20">
    <property type="match status" value="1"/>
</dbReference>
<feature type="lipid moiety-binding region" description="S-diacylglycerol cysteine" evidence="14">
    <location>
        <position position="22"/>
    </location>
</feature>
<evidence type="ECO:0000256" key="5">
    <source>
        <dbReference type="ARBA" id="ARBA00022729"/>
    </source>
</evidence>
<reference evidence="17 19" key="2">
    <citation type="submission" date="2016-11" db="EMBL/GenBank/DDBJ databases">
        <title>Whole genomes of Flavobacteriaceae.</title>
        <authorList>
            <person name="Stine C."/>
            <person name="Li C."/>
            <person name="Tadesse D."/>
        </authorList>
    </citation>
    <scope>NUCLEOTIDE SEQUENCE [LARGE SCALE GENOMIC DNA]</scope>
    <source>
        <strain evidence="17 19">ATCC 51468</strain>
    </source>
</reference>
<proteinExistence type="inferred from homology"/>
<dbReference type="EMBL" id="MUGX01000026">
    <property type="protein sequence ID" value="OXA85220.1"/>
    <property type="molecule type" value="Genomic_DNA"/>
</dbReference>
<dbReference type="InterPro" id="IPR022271">
    <property type="entry name" value="Lipocalin_ApoD"/>
</dbReference>
<dbReference type="PANTHER" id="PTHR10612">
    <property type="entry name" value="APOLIPOPROTEIN D"/>
    <property type="match status" value="1"/>
</dbReference>
<evidence type="ECO:0000256" key="10">
    <source>
        <dbReference type="ARBA" id="ARBA00023288"/>
    </source>
</evidence>
<feature type="domain" description="Lipocalin/cytosolic fatty-acid binding" evidence="15">
    <location>
        <begin position="37"/>
        <end position="175"/>
    </location>
</feature>
<dbReference type="PROSITE" id="PS00213">
    <property type="entry name" value="LIPOCALIN"/>
    <property type="match status" value="1"/>
</dbReference>
<keyword evidence="5" id="KW-0732">Signal</keyword>
<dbReference type="EMBL" id="JPRK01000021">
    <property type="protein sequence ID" value="KIO50975.1"/>
    <property type="molecule type" value="Genomic_DNA"/>
</dbReference>
<comment type="similarity">
    <text evidence="3 13">Belongs to the calycin superfamily. Lipocalin family.</text>
</comment>
<dbReference type="InterPro" id="IPR000566">
    <property type="entry name" value="Lipocln_cytosolic_FA-bd_dom"/>
</dbReference>
<dbReference type="PRINTS" id="PR01171">
    <property type="entry name" value="BCTLIPOCALIN"/>
</dbReference>
<evidence type="ECO:0000256" key="13">
    <source>
        <dbReference type="PIRNR" id="PIRNR036893"/>
    </source>
</evidence>
<dbReference type="GO" id="GO:0006950">
    <property type="term" value="P:response to stress"/>
    <property type="evidence" value="ECO:0007669"/>
    <property type="project" value="UniProtKB-ARBA"/>
</dbReference>
<dbReference type="PIRSF" id="PIRSF036893">
    <property type="entry name" value="Lipocalin_ApoD"/>
    <property type="match status" value="1"/>
</dbReference>
<dbReference type="AlphaFoldDB" id="A0A0D0EJD8"/>
<evidence type="ECO:0000256" key="3">
    <source>
        <dbReference type="ARBA" id="ARBA00006889"/>
    </source>
</evidence>
<evidence type="ECO:0000256" key="14">
    <source>
        <dbReference type="PIRSR" id="PIRSR036893-52"/>
    </source>
</evidence>
<comment type="subunit">
    <text evidence="4">Homodimer.</text>
</comment>
<evidence type="ECO:0000256" key="1">
    <source>
        <dbReference type="ARBA" id="ARBA00004442"/>
    </source>
</evidence>
<keyword evidence="19" id="KW-1185">Reference proteome</keyword>
<keyword evidence="7" id="KW-0472">Membrane</keyword>
<comment type="caution">
    <text evidence="16">The sequence shown here is derived from an EMBL/GenBank/DDBJ whole genome shotgun (WGS) entry which is preliminary data.</text>
</comment>
<gene>
    <name evidence="17" type="ORF">B0A73_17895</name>
    <name evidence="16" type="ORF">IW18_20555</name>
</gene>
<evidence type="ECO:0000313" key="16">
    <source>
        <dbReference type="EMBL" id="KIO50975.1"/>
    </source>
</evidence>
<keyword evidence="10 14" id="KW-0449">Lipoprotein</keyword>
<dbReference type="PANTHER" id="PTHR10612:SF34">
    <property type="entry name" value="APOLIPOPROTEIN D"/>
    <property type="match status" value="1"/>
</dbReference>
<comment type="subcellular location">
    <subcellularLocation>
        <location evidence="1">Cell outer membrane</location>
    </subcellularLocation>
    <subcellularLocation>
        <location evidence="2">Membrane</location>
        <topology evidence="2">Lipid-anchor</topology>
    </subcellularLocation>
</comment>
<dbReference type="GO" id="GO:0008289">
    <property type="term" value="F:lipid binding"/>
    <property type="evidence" value="ECO:0007669"/>
    <property type="project" value="UniProtKB-KW"/>
</dbReference>
<evidence type="ECO:0000313" key="17">
    <source>
        <dbReference type="EMBL" id="OXA85220.1"/>
    </source>
</evidence>
<dbReference type="Pfam" id="PF08212">
    <property type="entry name" value="Lipocalin_2"/>
    <property type="match status" value="1"/>
</dbReference>
<dbReference type="InterPro" id="IPR012674">
    <property type="entry name" value="Calycin"/>
</dbReference>
<evidence type="ECO:0000313" key="19">
    <source>
        <dbReference type="Proteomes" id="UP000198302"/>
    </source>
</evidence>
<organism evidence="16 18">
    <name type="scientific">Flavobacterium hibernum</name>
    <dbReference type="NCBI Taxonomy" id="37752"/>
    <lineage>
        <taxon>Bacteria</taxon>
        <taxon>Pseudomonadati</taxon>
        <taxon>Bacteroidota</taxon>
        <taxon>Flavobacteriia</taxon>
        <taxon>Flavobacteriales</taxon>
        <taxon>Flavobacteriaceae</taxon>
        <taxon>Flavobacterium</taxon>
    </lineage>
</organism>
<accession>A0A0D0EJD8</accession>
<keyword evidence="8 14" id="KW-0564">Palmitate</keyword>
<dbReference type="Proteomes" id="UP000198302">
    <property type="component" value="Unassembled WGS sequence"/>
</dbReference>
<sequence length="182" mass="20563">MKSKYIAPVLLGAGIALTLYSCGSTIPKKAVAVTNFDKAKYLGKWYGIARLDFKYEKGLNNVTAEYSLNDNGTIKVDNKGYDVKKEKWEQSIGKAKFVKEENIGMLKVSFFGPFYAGYNVIAVEENYKYALVAGESLKYMWILSRETTIPESIKADFLIKAREIGFEVSDLVWVEHNKVKTQ</sequence>
<dbReference type="OrthoDB" id="594739at2"/>
<dbReference type="PROSITE" id="PS51257">
    <property type="entry name" value="PROKAR_LIPOPROTEIN"/>
    <property type="match status" value="1"/>
</dbReference>
<name>A0A0D0EJD8_9FLAO</name>
<dbReference type="CDD" id="cd19438">
    <property type="entry name" value="lipocalin_Blc-like"/>
    <property type="match status" value="1"/>
</dbReference>
<dbReference type="Proteomes" id="UP000032061">
    <property type="component" value="Unassembled WGS sequence"/>
</dbReference>
<dbReference type="InterPro" id="IPR047202">
    <property type="entry name" value="Lipocalin_Blc-like_dom"/>
</dbReference>
<evidence type="ECO:0000256" key="4">
    <source>
        <dbReference type="ARBA" id="ARBA00011738"/>
    </source>
</evidence>
<dbReference type="FunFam" id="2.40.128.20:FF:000002">
    <property type="entry name" value="Outer membrane lipoprotein Blc"/>
    <property type="match status" value="1"/>
</dbReference>
<dbReference type="STRING" id="37752.IW18_20555"/>
<feature type="lipid moiety-binding region" description="N-palmitoyl cysteine" evidence="14">
    <location>
        <position position="22"/>
    </location>
</feature>
<evidence type="ECO:0000313" key="18">
    <source>
        <dbReference type="Proteomes" id="UP000032061"/>
    </source>
</evidence>
<evidence type="ECO:0000256" key="12">
    <source>
        <dbReference type="ARBA" id="ARBA00071217"/>
    </source>
</evidence>
<keyword evidence="6" id="KW-0446">Lipid-binding</keyword>
<dbReference type="SUPFAM" id="SSF50814">
    <property type="entry name" value="Lipocalins"/>
    <property type="match status" value="1"/>
</dbReference>
<evidence type="ECO:0000256" key="6">
    <source>
        <dbReference type="ARBA" id="ARBA00023121"/>
    </source>
</evidence>
<dbReference type="InterPro" id="IPR002446">
    <property type="entry name" value="Lipocalin_bac"/>
</dbReference>
<reference evidence="16 18" key="1">
    <citation type="submission" date="2015-01" db="EMBL/GenBank/DDBJ databases">
        <title>Genome of Flavobacterium hibernum DSM 12611.</title>
        <authorList>
            <person name="Stropko S.J."/>
            <person name="Pipes S.E."/>
            <person name="Newman J.D."/>
        </authorList>
    </citation>
    <scope>NUCLEOTIDE SEQUENCE [LARGE SCALE GENOMIC DNA]</scope>
    <source>
        <strain evidence="16 18">DSM 12611</strain>
    </source>
</reference>
<dbReference type="GO" id="GO:0009279">
    <property type="term" value="C:cell outer membrane"/>
    <property type="evidence" value="ECO:0007669"/>
    <property type="project" value="UniProtKB-SubCell"/>
</dbReference>
<keyword evidence="9" id="KW-0998">Cell outer membrane</keyword>
<protein>
    <recommendedName>
        <fullName evidence="12">Outer membrane lipoprotein Blc</fullName>
    </recommendedName>
</protein>
<dbReference type="RefSeq" id="WP_041520048.1">
    <property type="nucleotide sequence ID" value="NZ_JPRK01000021.1"/>
</dbReference>
<evidence type="ECO:0000256" key="7">
    <source>
        <dbReference type="ARBA" id="ARBA00023136"/>
    </source>
</evidence>
<comment type="function">
    <text evidence="11">Involved in the storage or transport of lipids necessary for membrane maintenance under stressful conditions. Displays a binding preference for lysophospholipids.</text>
</comment>